<dbReference type="Proteomes" id="UP000050863">
    <property type="component" value="Unassembled WGS sequence"/>
</dbReference>
<organism evidence="8 9">
    <name type="scientific">Bradyrhizobium jicamae</name>
    <dbReference type="NCBI Taxonomy" id="280332"/>
    <lineage>
        <taxon>Bacteria</taxon>
        <taxon>Pseudomonadati</taxon>
        <taxon>Pseudomonadota</taxon>
        <taxon>Alphaproteobacteria</taxon>
        <taxon>Hyphomicrobiales</taxon>
        <taxon>Nitrobacteraceae</taxon>
        <taxon>Bradyrhizobium</taxon>
    </lineage>
</organism>
<keyword evidence="3" id="KW-0560">Oxidoreductase</keyword>
<evidence type="ECO:0000259" key="6">
    <source>
        <dbReference type="Pfam" id="PF00465"/>
    </source>
</evidence>
<keyword evidence="9" id="KW-1185">Reference proteome</keyword>
<evidence type="ECO:0000313" key="9">
    <source>
        <dbReference type="Proteomes" id="UP000050863"/>
    </source>
</evidence>
<dbReference type="Pfam" id="PF00465">
    <property type="entry name" value="Fe-ADH"/>
    <property type="match status" value="1"/>
</dbReference>
<protein>
    <submittedName>
        <fullName evidence="8">Alcohol dehydrogenase</fullName>
    </submittedName>
</protein>
<sequence length="376" mass="39640">MTNSFTPIEILRPTTVEFGCGTIAAAARFAERIGARRPLVISDPFNARRVDQLALPGAVKVFGDVKPEPDLPNLEKAVAMAREAAPDLIVGFGGGSAMDLAKLVAVLCTGEAAFADIVGAEKVGGRSVALMQIPTTSGTGSEAGTRALVTDPASRNKLAVQSRFMLADIAIVDPDLTMTVPRDVTAATGVDALAHCVEAYTSRKAHPAIDLYAIDGARLVGRYLRRAVADGSDREARAGLALASLYGGYCLGPVNTTAGHAVAYPLGTRHHVAHGLACAVIFPHTLAFNMPETSVKTVAVLHALGLPERNVPAAAFDATYQFCADLGIEMRLSALGVPRDDLGAMADEAHAIRRLLDNNPRDLSRDEILKMYETAF</sequence>
<dbReference type="PANTHER" id="PTHR11496">
    <property type="entry name" value="ALCOHOL DEHYDROGENASE"/>
    <property type="match status" value="1"/>
</dbReference>
<comment type="cofactor">
    <cofactor evidence="1">
        <name>Fe cation</name>
        <dbReference type="ChEBI" id="CHEBI:24875"/>
    </cofactor>
</comment>
<dbReference type="InterPro" id="IPR001670">
    <property type="entry name" value="ADH_Fe/GldA"/>
</dbReference>
<keyword evidence="4" id="KW-0520">NAD</keyword>
<dbReference type="AlphaFoldDB" id="A0A0R3KRU0"/>
<dbReference type="SUPFAM" id="SSF56796">
    <property type="entry name" value="Dehydroquinate synthase-like"/>
    <property type="match status" value="1"/>
</dbReference>
<dbReference type="RefSeq" id="WP_057839135.1">
    <property type="nucleotide sequence ID" value="NZ_LLXZ01000185.1"/>
</dbReference>
<dbReference type="PANTHER" id="PTHR11496:SF102">
    <property type="entry name" value="ALCOHOL DEHYDROGENASE 4"/>
    <property type="match status" value="1"/>
</dbReference>
<dbReference type="GO" id="GO:0004022">
    <property type="term" value="F:alcohol dehydrogenase (NAD+) activity"/>
    <property type="evidence" value="ECO:0007669"/>
    <property type="project" value="UniProtKB-EC"/>
</dbReference>
<dbReference type="PROSITE" id="PS00913">
    <property type="entry name" value="ADH_IRON_1"/>
    <property type="match status" value="1"/>
</dbReference>
<dbReference type="InterPro" id="IPR056798">
    <property type="entry name" value="ADH_Fe_C"/>
</dbReference>
<comment type="caution">
    <text evidence="8">The sequence shown here is derived from an EMBL/GenBank/DDBJ whole genome shotgun (WGS) entry which is preliminary data.</text>
</comment>
<comment type="catalytic activity">
    <reaction evidence="5">
        <text>a primary alcohol + NAD(+) = an aldehyde + NADH + H(+)</text>
        <dbReference type="Rhea" id="RHEA:10736"/>
        <dbReference type="ChEBI" id="CHEBI:15378"/>
        <dbReference type="ChEBI" id="CHEBI:15734"/>
        <dbReference type="ChEBI" id="CHEBI:17478"/>
        <dbReference type="ChEBI" id="CHEBI:57540"/>
        <dbReference type="ChEBI" id="CHEBI:57945"/>
        <dbReference type="EC" id="1.1.1.1"/>
    </reaction>
</comment>
<evidence type="ECO:0000313" key="8">
    <source>
        <dbReference type="EMBL" id="KRQ98211.1"/>
    </source>
</evidence>
<reference evidence="8 9" key="1">
    <citation type="submission" date="2014-03" db="EMBL/GenBank/DDBJ databases">
        <title>Bradyrhizobium valentinum sp. nov., isolated from effective nodules of Lupinus mariae-josephae, a lupine endemic of basic-lime soils in Eastern Spain.</title>
        <authorList>
            <person name="Duran D."/>
            <person name="Rey L."/>
            <person name="Navarro A."/>
            <person name="Busquets A."/>
            <person name="Imperial J."/>
            <person name="Ruiz-Argueso T."/>
        </authorList>
    </citation>
    <scope>NUCLEOTIDE SEQUENCE [LARGE SCALE GENOMIC DNA]</scope>
    <source>
        <strain evidence="8 9">PAC68</strain>
    </source>
</reference>
<evidence type="ECO:0000259" key="7">
    <source>
        <dbReference type="Pfam" id="PF25137"/>
    </source>
</evidence>
<dbReference type="InterPro" id="IPR018211">
    <property type="entry name" value="ADH_Fe_CS"/>
</dbReference>
<dbReference type="Gene3D" id="3.40.50.1970">
    <property type="match status" value="1"/>
</dbReference>
<dbReference type="InterPro" id="IPR039697">
    <property type="entry name" value="Alcohol_dehydrogenase_Fe"/>
</dbReference>
<dbReference type="CDD" id="cd08551">
    <property type="entry name" value="Fe-ADH"/>
    <property type="match status" value="1"/>
</dbReference>
<feature type="domain" description="Fe-containing alcohol dehydrogenase-like C-terminal" evidence="7">
    <location>
        <begin position="185"/>
        <end position="376"/>
    </location>
</feature>
<proteinExistence type="inferred from homology"/>
<evidence type="ECO:0000256" key="2">
    <source>
        <dbReference type="ARBA" id="ARBA00007358"/>
    </source>
</evidence>
<name>A0A0R3KRU0_9BRAD</name>
<evidence type="ECO:0000256" key="1">
    <source>
        <dbReference type="ARBA" id="ARBA00001962"/>
    </source>
</evidence>
<evidence type="ECO:0000256" key="3">
    <source>
        <dbReference type="ARBA" id="ARBA00023002"/>
    </source>
</evidence>
<evidence type="ECO:0000256" key="4">
    <source>
        <dbReference type="ARBA" id="ARBA00023027"/>
    </source>
</evidence>
<evidence type="ECO:0000256" key="5">
    <source>
        <dbReference type="ARBA" id="ARBA00049243"/>
    </source>
</evidence>
<dbReference type="EMBL" id="LLXZ01000185">
    <property type="protein sequence ID" value="KRQ98211.1"/>
    <property type="molecule type" value="Genomic_DNA"/>
</dbReference>
<dbReference type="FunFam" id="3.40.50.1970:FF:000003">
    <property type="entry name" value="Alcohol dehydrogenase, iron-containing"/>
    <property type="match status" value="1"/>
</dbReference>
<dbReference type="STRING" id="280332.CQ12_29695"/>
<dbReference type="OrthoDB" id="9815791at2"/>
<dbReference type="Pfam" id="PF25137">
    <property type="entry name" value="ADH_Fe_C"/>
    <property type="match status" value="1"/>
</dbReference>
<dbReference type="GO" id="GO:0046872">
    <property type="term" value="F:metal ion binding"/>
    <property type="evidence" value="ECO:0007669"/>
    <property type="project" value="InterPro"/>
</dbReference>
<comment type="similarity">
    <text evidence="2">Belongs to the iron-containing alcohol dehydrogenase family.</text>
</comment>
<feature type="domain" description="Alcohol dehydrogenase iron-type/glycerol dehydrogenase GldA" evidence="6">
    <location>
        <begin position="13"/>
        <end position="174"/>
    </location>
</feature>
<gene>
    <name evidence="8" type="ORF">CQ12_29695</name>
</gene>
<dbReference type="Gene3D" id="1.20.1090.10">
    <property type="entry name" value="Dehydroquinate synthase-like - alpha domain"/>
    <property type="match status" value="1"/>
</dbReference>
<accession>A0A0R3KRU0</accession>